<gene>
    <name evidence="3" type="ORF">GCM10022223_33800</name>
</gene>
<evidence type="ECO:0000313" key="3">
    <source>
        <dbReference type="EMBL" id="GAA3614781.1"/>
    </source>
</evidence>
<comment type="caution">
    <text evidence="3">The sequence shown here is derived from an EMBL/GenBank/DDBJ whole genome shotgun (WGS) entry which is preliminary data.</text>
</comment>
<dbReference type="EMBL" id="BAAAZO010000005">
    <property type="protein sequence ID" value="GAA3614781.1"/>
    <property type="molecule type" value="Genomic_DNA"/>
</dbReference>
<reference evidence="4" key="1">
    <citation type="journal article" date="2019" name="Int. J. Syst. Evol. Microbiol.">
        <title>The Global Catalogue of Microorganisms (GCM) 10K type strain sequencing project: providing services to taxonomists for standard genome sequencing and annotation.</title>
        <authorList>
            <consortium name="The Broad Institute Genomics Platform"/>
            <consortium name="The Broad Institute Genome Sequencing Center for Infectious Disease"/>
            <person name="Wu L."/>
            <person name="Ma J."/>
        </authorList>
    </citation>
    <scope>NUCLEOTIDE SEQUENCE [LARGE SCALE GENOMIC DNA]</scope>
    <source>
        <strain evidence="4">JCM 16902</strain>
    </source>
</reference>
<evidence type="ECO:0000256" key="1">
    <source>
        <dbReference type="ARBA" id="ARBA00008710"/>
    </source>
</evidence>
<accession>A0ABP6ZMX7</accession>
<dbReference type="PANTHER" id="PTHR39428:SF1">
    <property type="entry name" value="F420H(2)-DEPENDENT QUINONE REDUCTASE RV1261C"/>
    <property type="match status" value="1"/>
</dbReference>
<name>A0ABP6ZMX7_9ACTN</name>
<organism evidence="3 4">
    <name type="scientific">Kineosporia mesophila</name>
    <dbReference type="NCBI Taxonomy" id="566012"/>
    <lineage>
        <taxon>Bacteria</taxon>
        <taxon>Bacillati</taxon>
        <taxon>Actinomycetota</taxon>
        <taxon>Actinomycetes</taxon>
        <taxon>Kineosporiales</taxon>
        <taxon>Kineosporiaceae</taxon>
        <taxon>Kineosporia</taxon>
    </lineage>
</organism>
<protein>
    <submittedName>
        <fullName evidence="3">Nitroreductase family deazaflavin-dependent oxidoreductase</fullName>
    </submittedName>
</protein>
<dbReference type="NCBIfam" id="TIGR00026">
    <property type="entry name" value="hi_GC_TIGR00026"/>
    <property type="match status" value="1"/>
</dbReference>
<sequence>MMPMAESSTAPASEIADNLQTIEGFRAGRDGLGGFFPRSALLLLTTTGARSGQERTWPVVRFVIDGRLSVVGSAAGRDQHPAWYHNLLVNPQVVVEQWVDDVYESFSAVATVAAPQERDALWAEVIRQNPNFAGYPAMTTRTLPIVFLNRL</sequence>
<dbReference type="PANTHER" id="PTHR39428">
    <property type="entry name" value="F420H(2)-DEPENDENT QUINONE REDUCTASE RV1261C"/>
    <property type="match status" value="1"/>
</dbReference>
<dbReference type="SUPFAM" id="SSF50475">
    <property type="entry name" value="FMN-binding split barrel"/>
    <property type="match status" value="1"/>
</dbReference>
<dbReference type="Gene3D" id="2.30.110.10">
    <property type="entry name" value="Electron Transport, Fmn-binding Protein, Chain A"/>
    <property type="match status" value="1"/>
</dbReference>
<dbReference type="Pfam" id="PF04075">
    <property type="entry name" value="F420H2_quin_red"/>
    <property type="match status" value="1"/>
</dbReference>
<dbReference type="Proteomes" id="UP001501074">
    <property type="component" value="Unassembled WGS sequence"/>
</dbReference>
<dbReference type="InterPro" id="IPR004378">
    <property type="entry name" value="F420H2_quin_Rdtase"/>
</dbReference>
<comment type="catalytic activity">
    <reaction evidence="2">
        <text>oxidized coenzyme F420-(gamma-L-Glu)(n) + a quinol + H(+) = reduced coenzyme F420-(gamma-L-Glu)(n) + a quinone</text>
        <dbReference type="Rhea" id="RHEA:39663"/>
        <dbReference type="Rhea" id="RHEA-COMP:12939"/>
        <dbReference type="Rhea" id="RHEA-COMP:14378"/>
        <dbReference type="ChEBI" id="CHEBI:15378"/>
        <dbReference type="ChEBI" id="CHEBI:24646"/>
        <dbReference type="ChEBI" id="CHEBI:132124"/>
        <dbReference type="ChEBI" id="CHEBI:133980"/>
        <dbReference type="ChEBI" id="CHEBI:139511"/>
    </reaction>
</comment>
<comment type="similarity">
    <text evidence="1">Belongs to the F420H(2)-dependent quinone reductase family.</text>
</comment>
<dbReference type="InterPro" id="IPR012349">
    <property type="entry name" value="Split_barrel_FMN-bd"/>
</dbReference>
<evidence type="ECO:0000256" key="2">
    <source>
        <dbReference type="ARBA" id="ARBA00049106"/>
    </source>
</evidence>
<proteinExistence type="inferred from homology"/>
<keyword evidence="4" id="KW-1185">Reference proteome</keyword>
<evidence type="ECO:0000313" key="4">
    <source>
        <dbReference type="Proteomes" id="UP001501074"/>
    </source>
</evidence>